<dbReference type="AlphaFoldDB" id="A0A0S2TJR9"/>
<sequence length="49" mass="5438">MQFRVHNLTRTSGNMSYAAADRGSHQFKVASNRLNMIGMPPFSGSLQPQ</sequence>
<accession>A0A0S2TJR9</accession>
<organism evidence="1">
    <name type="scientific">Klebsiella pneumoniae subsp. pneumoniae</name>
    <dbReference type="NCBI Taxonomy" id="72407"/>
    <lineage>
        <taxon>Bacteria</taxon>
        <taxon>Pseudomonadati</taxon>
        <taxon>Pseudomonadota</taxon>
        <taxon>Gammaproteobacteria</taxon>
        <taxon>Enterobacterales</taxon>
        <taxon>Enterobacteriaceae</taxon>
        <taxon>Klebsiella/Raoultella group</taxon>
        <taxon>Klebsiella</taxon>
        <taxon>Klebsiella pneumoniae complex</taxon>
    </lineage>
</organism>
<gene>
    <name evidence="1" type="ORF">KPH11_390</name>
</gene>
<geneLocation type="plasmid" evidence="1">
    <name>pH11</name>
</geneLocation>
<keyword evidence="1" id="KW-0614">Plasmid</keyword>
<proteinExistence type="predicted"/>
<evidence type="ECO:0000313" key="1">
    <source>
        <dbReference type="EMBL" id="ALP55397.1"/>
    </source>
</evidence>
<name>A0A0S2TJR9_KLEPN</name>
<dbReference type="EMBL" id="CP013215">
    <property type="protein sequence ID" value="ALP55397.1"/>
    <property type="molecule type" value="Genomic_DNA"/>
</dbReference>
<reference evidence="1" key="1">
    <citation type="submission" date="2015-11" db="EMBL/GenBank/DDBJ databases">
        <title>Complete nucleotide sequence of pH11, an IncHI2 plasmid conferring multi-antibiotic resistance and multi-heavy metal resistance genes in a clinical Klebsiella pneumoniae isolate.</title>
        <authorList>
            <person name="Zhai Y."/>
            <person name="He Z."/>
            <person name="Kang Y."/>
            <person name="Yu H."/>
            <person name="Wang J."/>
            <person name="Du P."/>
            <person name="Zhang Z."/>
            <person name="Hu S."/>
            <person name="Gao Z."/>
        </authorList>
    </citation>
    <scope>NUCLEOTIDE SEQUENCE [LARGE SCALE GENOMIC DNA]</scope>
    <source>
        <strain evidence="1">H11</strain>
        <plasmid evidence="1">pH11</plasmid>
    </source>
</reference>
<protein>
    <submittedName>
        <fullName evidence="1">Uncharacterized protein</fullName>
    </submittedName>
</protein>